<evidence type="ECO:0000313" key="2">
    <source>
        <dbReference type="EMBL" id="PAV12083.1"/>
    </source>
</evidence>
<dbReference type="InterPro" id="IPR041685">
    <property type="entry name" value="AAA_GajA/Old/RecF-like"/>
</dbReference>
<name>A0A2A2HS33_9EURY</name>
<dbReference type="Pfam" id="PF13175">
    <property type="entry name" value="AAA_15"/>
    <property type="match status" value="1"/>
</dbReference>
<protein>
    <recommendedName>
        <fullName evidence="1">Endonuclease GajA/Old nuclease/RecF-like AAA domain-containing protein</fullName>
    </recommendedName>
</protein>
<dbReference type="EMBL" id="LMVP01000346">
    <property type="protein sequence ID" value="PAV12083.1"/>
    <property type="molecule type" value="Genomic_DNA"/>
</dbReference>
<dbReference type="PANTHER" id="PTHR43581:SF2">
    <property type="entry name" value="EXCINUCLEASE ATPASE SUBUNIT"/>
    <property type="match status" value="1"/>
</dbReference>
<sequence>MRLKQISIEGLFDVYNYNIPLNTDERVTIIIAPNGYGKTTIFKLIKATIDVDIEYIRKIPFNVFKIEFENKESLEDIEEISSIEIIKQLILCSNDEIPYELVKCNVTKSGGKTEEYNLTPDKYSKDDFEFGNILKFIEINMQIERVEFNKWKDLKTGDILEISDLIKIYGYRFPPSYSNLPDYYKLKDELKEIKVHLIESQRLMKYDSQTDYQEHDPNRKKVVPVQVVLEYSTDLVKRIENKNSEYASISQKLDSTFPHRLIQNAGSDAVEILDEKAIYERIQEIETKNKNLMELGILESRESNELPQENMTSERRRVLTLYIEDTEAKLSVFDDLARKMSLFKEIINKQFSNKSIEVKKSKGFVFKFKNGKVLTPEKLSSGEQHEVIINYELLFKTEENSIILIDEPEISLHIMWQEEIIKNLLRIAELNKLNIIVATHSPQIIDDRWDLTVDLEEGEGQ</sequence>
<comment type="caution">
    <text evidence="2">The sequence shown here is derived from an EMBL/GenBank/DDBJ whole genome shotgun (WGS) entry which is preliminary data.</text>
</comment>
<keyword evidence="3" id="KW-1185">Reference proteome</keyword>
<dbReference type="Gene3D" id="3.40.50.300">
    <property type="entry name" value="P-loop containing nucleotide triphosphate hydrolases"/>
    <property type="match status" value="2"/>
</dbReference>
<dbReference type="SUPFAM" id="SSF52540">
    <property type="entry name" value="P-loop containing nucleoside triphosphate hydrolases"/>
    <property type="match status" value="1"/>
</dbReference>
<accession>A0A2A2HS33</accession>
<dbReference type="InterPro" id="IPR051396">
    <property type="entry name" value="Bact_Antivir_Def_Nuclease"/>
</dbReference>
<proteinExistence type="predicted"/>
<organism evidence="2 3">
    <name type="scientific">Methanosarcina spelaei</name>
    <dbReference type="NCBI Taxonomy" id="1036679"/>
    <lineage>
        <taxon>Archaea</taxon>
        <taxon>Methanobacteriati</taxon>
        <taxon>Methanobacteriota</taxon>
        <taxon>Stenosarchaea group</taxon>
        <taxon>Methanomicrobia</taxon>
        <taxon>Methanosarcinales</taxon>
        <taxon>Methanosarcinaceae</taxon>
        <taxon>Methanosarcina</taxon>
    </lineage>
</organism>
<dbReference type="RefSeq" id="WP_095645009.1">
    <property type="nucleotide sequence ID" value="NZ_LMVP01000346.1"/>
</dbReference>
<dbReference type="Proteomes" id="UP000218164">
    <property type="component" value="Unassembled WGS sequence"/>
</dbReference>
<gene>
    <name evidence="2" type="ORF">ASJ81_07800</name>
</gene>
<dbReference type="InterPro" id="IPR027417">
    <property type="entry name" value="P-loop_NTPase"/>
</dbReference>
<feature type="domain" description="Endonuclease GajA/Old nuclease/RecF-like AAA" evidence="1">
    <location>
        <begin position="1"/>
        <end position="445"/>
    </location>
</feature>
<evidence type="ECO:0000313" key="3">
    <source>
        <dbReference type="Proteomes" id="UP000218164"/>
    </source>
</evidence>
<dbReference type="AlphaFoldDB" id="A0A2A2HS33"/>
<evidence type="ECO:0000259" key="1">
    <source>
        <dbReference type="Pfam" id="PF13175"/>
    </source>
</evidence>
<dbReference type="PANTHER" id="PTHR43581">
    <property type="entry name" value="ATP/GTP PHOSPHATASE"/>
    <property type="match status" value="1"/>
</dbReference>
<dbReference type="CDD" id="cd00267">
    <property type="entry name" value="ABC_ATPase"/>
    <property type="match status" value="1"/>
</dbReference>
<reference evidence="2 3" key="1">
    <citation type="journal article" date="2017" name="BMC Genomics">
        <title>Genomic analysis of methanogenic archaea reveals a shift towards energy conservation.</title>
        <authorList>
            <person name="Gilmore S.P."/>
            <person name="Henske J.K."/>
            <person name="Sexton J.A."/>
            <person name="Solomon K.V."/>
            <person name="Seppala S."/>
            <person name="Yoo J.I."/>
            <person name="Huyett L.M."/>
            <person name="Pressman A."/>
            <person name="Cogan J.Z."/>
            <person name="Kivenson V."/>
            <person name="Peng X."/>
            <person name="Tan Y."/>
            <person name="Valentine D.L."/>
            <person name="O'Malley M.A."/>
        </authorList>
    </citation>
    <scope>NUCLEOTIDE SEQUENCE [LARGE SCALE GENOMIC DNA]</scope>
    <source>
        <strain evidence="2 3">MC-15</strain>
    </source>
</reference>
<dbReference type="OrthoDB" id="25344at2157"/>